<proteinExistence type="predicted"/>
<dbReference type="Gene3D" id="1.20.120.520">
    <property type="entry name" value="nmb1532 protein domain like"/>
    <property type="match status" value="1"/>
</dbReference>
<dbReference type="EMBL" id="JABBVZ010000076">
    <property type="protein sequence ID" value="NMP23970.1"/>
    <property type="molecule type" value="Genomic_DNA"/>
</dbReference>
<dbReference type="AlphaFoldDB" id="A0A7Y0L7Q7"/>
<evidence type="ECO:0000313" key="2">
    <source>
        <dbReference type="Proteomes" id="UP000533476"/>
    </source>
</evidence>
<comment type="caution">
    <text evidence="1">The sequence shown here is derived from an EMBL/GenBank/DDBJ whole genome shotgun (WGS) entry which is preliminary data.</text>
</comment>
<evidence type="ECO:0000313" key="1">
    <source>
        <dbReference type="EMBL" id="NMP23970.1"/>
    </source>
</evidence>
<protein>
    <recommendedName>
        <fullName evidence="3">Hemerythrin-like domain-containing protein</fullName>
    </recommendedName>
</protein>
<organism evidence="1 2">
    <name type="scientific">Sulfobacillus harzensis</name>
    <dbReference type="NCBI Taxonomy" id="2729629"/>
    <lineage>
        <taxon>Bacteria</taxon>
        <taxon>Bacillati</taxon>
        <taxon>Bacillota</taxon>
        <taxon>Clostridia</taxon>
        <taxon>Eubacteriales</taxon>
        <taxon>Clostridiales Family XVII. Incertae Sedis</taxon>
        <taxon>Sulfobacillus</taxon>
    </lineage>
</organism>
<sequence>MSGPALRQVTSHRAIHENAWHEVQEALKMAEALLFRDDRERFAEVAEVFLEVAEARVLVHAHEEETGLYLEWIEVNPDIHPRIKTLKHEHRALRRFATDLEEAMVNGRHQAALDSMREFAATLKSHSAHEEGILTEVVDAKGRVSL</sequence>
<keyword evidence="2" id="KW-1185">Reference proteome</keyword>
<dbReference type="RefSeq" id="WP_169101682.1">
    <property type="nucleotide sequence ID" value="NZ_JABBVZ010000076.1"/>
</dbReference>
<name>A0A7Y0L7Q7_9FIRM</name>
<reference evidence="1 2" key="1">
    <citation type="submission" date="2020-04" db="EMBL/GenBank/DDBJ databases">
        <authorList>
            <person name="Zhang R."/>
            <person name="Schippers A."/>
        </authorList>
    </citation>
    <scope>NUCLEOTIDE SEQUENCE [LARGE SCALE GENOMIC DNA]</scope>
    <source>
        <strain evidence="1 2">DSM 109850</strain>
    </source>
</reference>
<gene>
    <name evidence="1" type="ORF">HIJ39_16675</name>
</gene>
<evidence type="ECO:0008006" key="3">
    <source>
        <dbReference type="Google" id="ProtNLM"/>
    </source>
</evidence>
<dbReference type="Proteomes" id="UP000533476">
    <property type="component" value="Unassembled WGS sequence"/>
</dbReference>
<accession>A0A7Y0L7Q7</accession>